<dbReference type="Gene3D" id="3.30.2310.20">
    <property type="entry name" value="RelE-like"/>
    <property type="match status" value="1"/>
</dbReference>
<sequence length="104" mass="12684">MDIIQNLTNTTFKDKWLFEFFQYGTKHKKIPTNLEKVLLRKLDILDNAKDERDLISPPSNNFEKLEPKQKNYYSIRVNKQYRLVFHYENNQINDLFLDDHSYKI</sequence>
<comment type="caution">
    <text evidence="1">The sequence shown here is derived from an EMBL/GenBank/DDBJ whole genome shotgun (WGS) entry which is preliminary data.</text>
</comment>
<dbReference type="SUPFAM" id="SSF143011">
    <property type="entry name" value="RelE-like"/>
    <property type="match status" value="1"/>
</dbReference>
<keyword evidence="2" id="KW-1185">Reference proteome</keyword>
<dbReference type="GeneID" id="300270554"/>
<organism evidence="1 2">
    <name type="scientific">Phocoenobacter atlanticus subsp. atlanticus</name>
    <dbReference type="NCBI Taxonomy" id="3061285"/>
    <lineage>
        <taxon>Bacteria</taxon>
        <taxon>Pseudomonadati</taxon>
        <taxon>Pseudomonadota</taxon>
        <taxon>Gammaproteobacteria</taxon>
        <taxon>Pasteurellales</taxon>
        <taxon>Pasteurellaceae</taxon>
        <taxon>Phocoenobacter</taxon>
        <taxon>Phocoenobacter atlanticus</taxon>
    </lineage>
</organism>
<evidence type="ECO:0000313" key="1">
    <source>
        <dbReference type="EMBL" id="MDP8149360.1"/>
    </source>
</evidence>
<proteinExistence type="predicted"/>
<dbReference type="AlphaFoldDB" id="A0AAW8CEA7"/>
<dbReference type="InterPro" id="IPR035093">
    <property type="entry name" value="RelE/ParE_toxin_dom_sf"/>
</dbReference>
<gene>
    <name evidence="1" type="ORF">QJU57_09805</name>
</gene>
<dbReference type="EMBL" id="JASAXT010000025">
    <property type="protein sequence ID" value="MDP8149360.1"/>
    <property type="molecule type" value="Genomic_DNA"/>
</dbReference>
<dbReference type="Pfam" id="PF05015">
    <property type="entry name" value="HigB-like_toxin"/>
    <property type="match status" value="1"/>
</dbReference>
<dbReference type="PANTHER" id="PTHR40266:SF2">
    <property type="entry name" value="TOXIN HIGB-1"/>
    <property type="match status" value="1"/>
</dbReference>
<dbReference type="PANTHER" id="PTHR40266">
    <property type="entry name" value="TOXIN HIGB-1"/>
    <property type="match status" value="1"/>
</dbReference>
<dbReference type="RefSeq" id="WP_306346560.1">
    <property type="nucleotide sequence ID" value="NZ_JASAVU010000003.1"/>
</dbReference>
<evidence type="ECO:0000313" key="2">
    <source>
        <dbReference type="Proteomes" id="UP001226020"/>
    </source>
</evidence>
<name>A0AAW8CEA7_9PAST</name>
<accession>A0AAW8CEA7</accession>
<reference evidence="1 2" key="1">
    <citation type="journal article" date="2023" name="Front. Microbiol.">
        <title>Phylogeography and host specificity of Pasteurellaceae pathogenic to sea-farmed fish in the north-east Atlantic.</title>
        <authorList>
            <person name="Gulla S."/>
            <person name="Colquhoun D.J."/>
            <person name="Olsen A.B."/>
            <person name="Spilsberg B."/>
            <person name="Lagesen K."/>
            <person name="Aakesson C.P."/>
            <person name="Strom S."/>
            <person name="Manji F."/>
            <person name="Birkbeck T.H."/>
            <person name="Nilsen H.K."/>
        </authorList>
    </citation>
    <scope>NUCLEOTIDE SEQUENCE [LARGE SCALE GENOMIC DNA]</scope>
    <source>
        <strain evidence="1 2">NVIB3131</strain>
    </source>
</reference>
<dbReference type="InterPro" id="IPR007711">
    <property type="entry name" value="HigB-1"/>
</dbReference>
<protein>
    <submittedName>
        <fullName evidence="1">Type II toxin-antitoxin system RelE/ParE family toxin</fullName>
    </submittedName>
</protein>
<dbReference type="Proteomes" id="UP001226020">
    <property type="component" value="Unassembled WGS sequence"/>
</dbReference>